<evidence type="ECO:0000313" key="2">
    <source>
        <dbReference type="Proteomes" id="UP000325081"/>
    </source>
</evidence>
<organism evidence="1 2">
    <name type="scientific">Striga asiatica</name>
    <name type="common">Asiatic witchweed</name>
    <name type="synonym">Buchnera asiatica</name>
    <dbReference type="NCBI Taxonomy" id="4170"/>
    <lineage>
        <taxon>Eukaryota</taxon>
        <taxon>Viridiplantae</taxon>
        <taxon>Streptophyta</taxon>
        <taxon>Embryophyta</taxon>
        <taxon>Tracheophyta</taxon>
        <taxon>Spermatophyta</taxon>
        <taxon>Magnoliopsida</taxon>
        <taxon>eudicotyledons</taxon>
        <taxon>Gunneridae</taxon>
        <taxon>Pentapetalae</taxon>
        <taxon>asterids</taxon>
        <taxon>lamiids</taxon>
        <taxon>Lamiales</taxon>
        <taxon>Orobanchaceae</taxon>
        <taxon>Buchnereae</taxon>
        <taxon>Striga</taxon>
    </lineage>
</organism>
<evidence type="ECO:0000313" key="1">
    <source>
        <dbReference type="EMBL" id="GER45766.1"/>
    </source>
</evidence>
<proteinExistence type="predicted"/>
<name>A0A5A7QL88_STRAF</name>
<dbReference type="Proteomes" id="UP000325081">
    <property type="component" value="Unassembled WGS sequence"/>
</dbReference>
<sequence>MMATEDVCSRLNIGTVAAMCAHGSSTIDATPPLLLVAMHLGVGRRSAEGVRADVARMLAAACSSSAGLLDARVRPLAMGRCEAPAVADLQRRRAPRDAAGKG</sequence>
<gene>
    <name evidence="1" type="ORF">STAS_22746</name>
</gene>
<comment type="caution">
    <text evidence="1">The sequence shown here is derived from an EMBL/GenBank/DDBJ whole genome shotgun (WGS) entry which is preliminary data.</text>
</comment>
<keyword evidence="2" id="KW-1185">Reference proteome</keyword>
<dbReference type="EMBL" id="BKCP01007293">
    <property type="protein sequence ID" value="GER45766.1"/>
    <property type="molecule type" value="Genomic_DNA"/>
</dbReference>
<protein>
    <submittedName>
        <fullName evidence="1">Crossover junction endodeoxyribonuclease RuvC</fullName>
    </submittedName>
</protein>
<dbReference type="AlphaFoldDB" id="A0A5A7QL88"/>
<accession>A0A5A7QL88</accession>
<reference evidence="2" key="1">
    <citation type="journal article" date="2019" name="Curr. Biol.">
        <title>Genome Sequence of Striga asiatica Provides Insight into the Evolution of Plant Parasitism.</title>
        <authorList>
            <person name="Yoshida S."/>
            <person name="Kim S."/>
            <person name="Wafula E.K."/>
            <person name="Tanskanen J."/>
            <person name="Kim Y.M."/>
            <person name="Honaas L."/>
            <person name="Yang Z."/>
            <person name="Spallek T."/>
            <person name="Conn C.E."/>
            <person name="Ichihashi Y."/>
            <person name="Cheong K."/>
            <person name="Cui S."/>
            <person name="Der J.P."/>
            <person name="Gundlach H."/>
            <person name="Jiao Y."/>
            <person name="Hori C."/>
            <person name="Ishida J.K."/>
            <person name="Kasahara H."/>
            <person name="Kiba T."/>
            <person name="Kim M.S."/>
            <person name="Koo N."/>
            <person name="Laohavisit A."/>
            <person name="Lee Y.H."/>
            <person name="Lumba S."/>
            <person name="McCourt P."/>
            <person name="Mortimer J.C."/>
            <person name="Mutuku J.M."/>
            <person name="Nomura T."/>
            <person name="Sasaki-Sekimoto Y."/>
            <person name="Seto Y."/>
            <person name="Wang Y."/>
            <person name="Wakatake T."/>
            <person name="Sakakibara H."/>
            <person name="Demura T."/>
            <person name="Yamaguchi S."/>
            <person name="Yoneyama K."/>
            <person name="Manabe R.I."/>
            <person name="Nelson D.C."/>
            <person name="Schulman A.H."/>
            <person name="Timko M.P."/>
            <person name="dePamphilis C.W."/>
            <person name="Choi D."/>
            <person name="Shirasu K."/>
        </authorList>
    </citation>
    <scope>NUCLEOTIDE SEQUENCE [LARGE SCALE GENOMIC DNA]</scope>
    <source>
        <strain evidence="2">cv. UVA1</strain>
    </source>
</reference>